<feature type="transmembrane region" description="Helical" evidence="1">
    <location>
        <begin position="12"/>
        <end position="33"/>
    </location>
</feature>
<protein>
    <submittedName>
        <fullName evidence="2">Uncharacterized protein</fullName>
    </submittedName>
</protein>
<evidence type="ECO:0000313" key="3">
    <source>
        <dbReference type="Proteomes" id="UP000184172"/>
    </source>
</evidence>
<keyword evidence="3" id="KW-1185">Reference proteome</keyword>
<name>A0A1M6ML80_9FLAO</name>
<proteinExistence type="predicted"/>
<dbReference type="Proteomes" id="UP000184172">
    <property type="component" value="Unassembled WGS sequence"/>
</dbReference>
<keyword evidence="1" id="KW-0472">Membrane</keyword>
<sequence>MTKNFSILIFKQTRVVISIFAFAILFIPVLLLPSHIDNSILQLVVTALGIIGLFGLLFYFSYGRLNVTYDNETLHFEWQQKLLFNYAKIPDIEINEIKRLVIDQGQVLRKIVTDKTEITLGNNRPNNVFKIDSQVFIDFLTDQVGNKGIIDSWDIWVEKGYLKWALRVNTIILFGAIGLLGFFAVTKGFDKIPPASFFMLIFFLPQMFLYQKQMKNKIKN</sequence>
<dbReference type="STRING" id="797419.SAMN05216556_13813"/>
<keyword evidence="1" id="KW-1133">Transmembrane helix</keyword>
<evidence type="ECO:0000313" key="2">
    <source>
        <dbReference type="EMBL" id="SHJ84202.1"/>
    </source>
</evidence>
<keyword evidence="1" id="KW-0812">Transmembrane</keyword>
<feature type="transmembrane region" description="Helical" evidence="1">
    <location>
        <begin position="192"/>
        <end position="210"/>
    </location>
</feature>
<gene>
    <name evidence="2" type="ORF">SAMN04487908_1289</name>
</gene>
<dbReference type="AlphaFoldDB" id="A0A1M6ML80"/>
<organism evidence="2 3">
    <name type="scientific">Aequorivita viscosa</name>
    <dbReference type="NCBI Taxonomy" id="797419"/>
    <lineage>
        <taxon>Bacteria</taxon>
        <taxon>Pseudomonadati</taxon>
        <taxon>Bacteroidota</taxon>
        <taxon>Flavobacteriia</taxon>
        <taxon>Flavobacteriales</taxon>
        <taxon>Flavobacteriaceae</taxon>
        <taxon>Aequorivita</taxon>
    </lineage>
</organism>
<feature type="transmembrane region" description="Helical" evidence="1">
    <location>
        <begin position="164"/>
        <end position="186"/>
    </location>
</feature>
<accession>A0A1M6ML80</accession>
<evidence type="ECO:0000256" key="1">
    <source>
        <dbReference type="SAM" id="Phobius"/>
    </source>
</evidence>
<feature type="transmembrane region" description="Helical" evidence="1">
    <location>
        <begin position="39"/>
        <end position="60"/>
    </location>
</feature>
<reference evidence="3" key="1">
    <citation type="submission" date="2016-11" db="EMBL/GenBank/DDBJ databases">
        <authorList>
            <person name="Varghese N."/>
            <person name="Submissions S."/>
        </authorList>
    </citation>
    <scope>NUCLEOTIDE SEQUENCE [LARGE SCALE GENOMIC DNA]</scope>
    <source>
        <strain evidence="3">DSM 26349</strain>
    </source>
</reference>
<dbReference type="EMBL" id="FQYV01000028">
    <property type="protein sequence ID" value="SHJ84202.1"/>
    <property type="molecule type" value="Genomic_DNA"/>
</dbReference>